<dbReference type="OMA" id="KRIMYCT"/>
<dbReference type="Gramene" id="AUR62000748-RA">
    <property type="protein sequence ID" value="AUR62000748-RA:cds"/>
    <property type="gene ID" value="AUR62000748"/>
</dbReference>
<evidence type="ECO:0000313" key="2">
    <source>
        <dbReference type="EnsemblPlants" id="AUR62000748-RA:cds"/>
    </source>
</evidence>
<feature type="domain" description="Reverse transcriptase Ty1/copia-type" evidence="1">
    <location>
        <begin position="3"/>
        <end position="77"/>
    </location>
</feature>
<dbReference type="PANTHER" id="PTHR11439">
    <property type="entry name" value="GAG-POL-RELATED RETROTRANSPOSON"/>
    <property type="match status" value="1"/>
</dbReference>
<protein>
    <recommendedName>
        <fullName evidence="1">Reverse transcriptase Ty1/copia-type domain-containing protein</fullName>
    </recommendedName>
</protein>
<dbReference type="InterPro" id="IPR043502">
    <property type="entry name" value="DNA/RNA_pol_sf"/>
</dbReference>
<dbReference type="Proteomes" id="UP000596660">
    <property type="component" value="Unplaced"/>
</dbReference>
<dbReference type="SUPFAM" id="SSF56672">
    <property type="entry name" value="DNA/RNA polymerases"/>
    <property type="match status" value="1"/>
</dbReference>
<organism evidence="2 3">
    <name type="scientific">Chenopodium quinoa</name>
    <name type="common">Quinoa</name>
    <dbReference type="NCBI Taxonomy" id="63459"/>
    <lineage>
        <taxon>Eukaryota</taxon>
        <taxon>Viridiplantae</taxon>
        <taxon>Streptophyta</taxon>
        <taxon>Embryophyta</taxon>
        <taxon>Tracheophyta</taxon>
        <taxon>Spermatophyta</taxon>
        <taxon>Magnoliopsida</taxon>
        <taxon>eudicotyledons</taxon>
        <taxon>Gunneridae</taxon>
        <taxon>Pentapetalae</taxon>
        <taxon>Caryophyllales</taxon>
        <taxon>Chenopodiaceae</taxon>
        <taxon>Chenopodioideae</taxon>
        <taxon>Atripliceae</taxon>
        <taxon>Chenopodium</taxon>
    </lineage>
</organism>
<keyword evidence="3" id="KW-1185">Reference proteome</keyword>
<reference evidence="2" key="1">
    <citation type="journal article" date="2017" name="Nature">
        <title>The genome of Chenopodium quinoa.</title>
        <authorList>
            <person name="Jarvis D.E."/>
            <person name="Ho Y.S."/>
            <person name="Lightfoot D.J."/>
            <person name="Schmoeckel S.M."/>
            <person name="Li B."/>
            <person name="Borm T.J.A."/>
            <person name="Ohyanagi H."/>
            <person name="Mineta K."/>
            <person name="Michell C.T."/>
            <person name="Saber N."/>
            <person name="Kharbatia N.M."/>
            <person name="Rupper R.R."/>
            <person name="Sharp A.R."/>
            <person name="Dally N."/>
            <person name="Boughton B.A."/>
            <person name="Woo Y.H."/>
            <person name="Gao G."/>
            <person name="Schijlen E.G.W.M."/>
            <person name="Guo X."/>
            <person name="Momin A.A."/>
            <person name="Negrao S."/>
            <person name="Al-Babili S."/>
            <person name="Gehring C."/>
            <person name="Roessner U."/>
            <person name="Jung C."/>
            <person name="Murphy K."/>
            <person name="Arold S.T."/>
            <person name="Gojobori T."/>
            <person name="van der Linden C.G."/>
            <person name="van Loo E.N."/>
            <person name="Jellen E.N."/>
            <person name="Maughan P.J."/>
            <person name="Tester M."/>
        </authorList>
    </citation>
    <scope>NUCLEOTIDE SEQUENCE [LARGE SCALE GENOMIC DNA]</scope>
    <source>
        <strain evidence="2">cv. PI 614886</strain>
    </source>
</reference>
<evidence type="ECO:0000259" key="1">
    <source>
        <dbReference type="Pfam" id="PF07727"/>
    </source>
</evidence>
<reference evidence="2" key="2">
    <citation type="submission" date="2021-03" db="UniProtKB">
        <authorList>
            <consortium name="EnsemblPlants"/>
        </authorList>
    </citation>
    <scope>IDENTIFICATION</scope>
</reference>
<proteinExistence type="predicted"/>
<name>A0A803KNZ2_CHEQI</name>
<accession>A0A803KNZ2</accession>
<evidence type="ECO:0000313" key="3">
    <source>
        <dbReference type="Proteomes" id="UP000596660"/>
    </source>
</evidence>
<dbReference type="InterPro" id="IPR013103">
    <property type="entry name" value="RVT_2"/>
</dbReference>
<sequence>MHKEDFQKCNADHCCYIKRYQSSYIILLLYVDDMLVAGSNMDDIRRLKEQLSKEFDMKDLGQAKKILGMQITRDKHKVQGYVDADFGGEVDRCKSTTGYIFTVGNTTVSWMLQLQKIVALSTTEAEYVAVTEASKEMIWLQGWDSSKRIMYCTVTVKVQYTWQRI</sequence>
<dbReference type="EnsemblPlants" id="AUR62000748-RA">
    <property type="protein sequence ID" value="AUR62000748-RA:cds"/>
    <property type="gene ID" value="AUR62000748"/>
</dbReference>
<dbReference type="Pfam" id="PF07727">
    <property type="entry name" value="RVT_2"/>
    <property type="match status" value="1"/>
</dbReference>
<dbReference type="AlphaFoldDB" id="A0A803KNZ2"/>
<dbReference type="CDD" id="cd09272">
    <property type="entry name" value="RNase_HI_RT_Ty1"/>
    <property type="match status" value="1"/>
</dbReference>